<dbReference type="EMBL" id="HBUF01529419">
    <property type="protein sequence ID" value="CAG6751362.1"/>
    <property type="molecule type" value="Transcribed_RNA"/>
</dbReference>
<dbReference type="EMBL" id="HBUF01339002">
    <property type="protein sequence ID" value="CAG6699379.1"/>
    <property type="molecule type" value="Transcribed_RNA"/>
</dbReference>
<dbReference type="Gene3D" id="3.40.50.880">
    <property type="match status" value="1"/>
</dbReference>
<dbReference type="PANTHER" id="PTHR48094:SF12">
    <property type="entry name" value="PARKINSON DISEASE PROTEIN 7 HOMOLOG"/>
    <property type="match status" value="1"/>
</dbReference>
<dbReference type="EMBL" id="HBUF01339004">
    <property type="protein sequence ID" value="CAG6699385.1"/>
    <property type="molecule type" value="Transcribed_RNA"/>
</dbReference>
<dbReference type="InterPro" id="IPR050325">
    <property type="entry name" value="Prot/Nucl_acid_deglycase"/>
</dbReference>
<proteinExistence type="predicted"/>
<organism evidence="5">
    <name type="scientific">Cacopsylla melanoneura</name>
    <dbReference type="NCBI Taxonomy" id="428564"/>
    <lineage>
        <taxon>Eukaryota</taxon>
        <taxon>Metazoa</taxon>
        <taxon>Ecdysozoa</taxon>
        <taxon>Arthropoda</taxon>
        <taxon>Hexapoda</taxon>
        <taxon>Insecta</taxon>
        <taxon>Pterygota</taxon>
        <taxon>Neoptera</taxon>
        <taxon>Paraneoptera</taxon>
        <taxon>Hemiptera</taxon>
        <taxon>Sternorrhyncha</taxon>
        <taxon>Psylloidea</taxon>
        <taxon>Psyllidae</taxon>
        <taxon>Psyllinae</taxon>
        <taxon>Cacopsylla</taxon>
    </lineage>
</organism>
<dbReference type="EMBL" id="HBUF01338991">
    <property type="protein sequence ID" value="CAG6699346.1"/>
    <property type="molecule type" value="Transcribed_RNA"/>
</dbReference>
<dbReference type="EMBL" id="HBUF01339006">
    <property type="protein sequence ID" value="CAG6699391.1"/>
    <property type="molecule type" value="Transcribed_RNA"/>
</dbReference>
<dbReference type="GO" id="GO:0005634">
    <property type="term" value="C:nucleus"/>
    <property type="evidence" value="ECO:0007669"/>
    <property type="project" value="TreeGrafter"/>
</dbReference>
<dbReference type="PANTHER" id="PTHR48094">
    <property type="entry name" value="PROTEIN/NUCLEIC ACID DEGLYCASE DJ-1-RELATED"/>
    <property type="match status" value="1"/>
</dbReference>
<dbReference type="SUPFAM" id="SSF52317">
    <property type="entry name" value="Class I glutamine amidotransferase-like"/>
    <property type="match status" value="1"/>
</dbReference>
<name>A0A8D8XLH4_9HEMI</name>
<evidence type="ECO:0000256" key="2">
    <source>
        <dbReference type="ARBA" id="ARBA00022490"/>
    </source>
</evidence>
<dbReference type="CDD" id="cd03135">
    <property type="entry name" value="GATase1_DJ-1"/>
    <property type="match status" value="1"/>
</dbReference>
<dbReference type="InterPro" id="IPR029062">
    <property type="entry name" value="Class_I_gatase-like"/>
</dbReference>
<dbReference type="EMBL" id="HBUF01338996">
    <property type="protein sequence ID" value="CAG6699362.1"/>
    <property type="molecule type" value="Transcribed_RNA"/>
</dbReference>
<dbReference type="FunFam" id="3.40.50.880:FF:000022">
    <property type="entry name" value="protein deglycase DJ-1"/>
    <property type="match status" value="1"/>
</dbReference>
<feature type="domain" description="DJ-1/PfpI" evidence="4">
    <location>
        <begin position="55"/>
        <end position="222"/>
    </location>
</feature>
<dbReference type="EMBL" id="HBUF01339009">
    <property type="protein sequence ID" value="CAG6699400.1"/>
    <property type="molecule type" value="Transcribed_RNA"/>
</dbReference>
<dbReference type="EMBL" id="HBUF01338994">
    <property type="protein sequence ID" value="CAG6699356.1"/>
    <property type="molecule type" value="Transcribed_RNA"/>
</dbReference>
<dbReference type="EMBL" id="HBUF01339003">
    <property type="protein sequence ID" value="CAG6699382.1"/>
    <property type="molecule type" value="Transcribed_RNA"/>
</dbReference>
<keyword evidence="2" id="KW-0963">Cytoplasm</keyword>
<dbReference type="EMBL" id="HBUF01339001">
    <property type="protein sequence ID" value="CAG6699375.1"/>
    <property type="molecule type" value="Transcribed_RNA"/>
</dbReference>
<protein>
    <submittedName>
        <fullName evidence="5">Protein deglycase DJ-1zDJ-1</fullName>
    </submittedName>
</protein>
<dbReference type="EMBL" id="HBUF01338992">
    <property type="protein sequence ID" value="CAG6699350.1"/>
    <property type="molecule type" value="Transcribed_RNA"/>
</dbReference>
<dbReference type="EMBL" id="HBUF01338998">
    <property type="protein sequence ID" value="CAG6699368.1"/>
    <property type="molecule type" value="Transcribed_RNA"/>
</dbReference>
<comment type="subcellular location">
    <subcellularLocation>
        <location evidence="1">Cytoplasm</location>
    </subcellularLocation>
</comment>
<dbReference type="EMBL" id="HBUF01339008">
    <property type="protein sequence ID" value="CAG6699397.1"/>
    <property type="molecule type" value="Transcribed_RNA"/>
</dbReference>
<dbReference type="EMBL" id="HBUF01339005">
    <property type="protein sequence ID" value="CAG6699388.1"/>
    <property type="molecule type" value="Transcribed_RNA"/>
</dbReference>
<dbReference type="GO" id="GO:0005739">
    <property type="term" value="C:mitochondrion"/>
    <property type="evidence" value="ECO:0007669"/>
    <property type="project" value="TreeGrafter"/>
</dbReference>
<keyword evidence="3" id="KW-0558">Oxidation</keyword>
<evidence type="ECO:0000256" key="3">
    <source>
        <dbReference type="ARBA" id="ARBA00023097"/>
    </source>
</evidence>
<dbReference type="InterPro" id="IPR006287">
    <property type="entry name" value="DJ-1"/>
</dbReference>
<dbReference type="EMBL" id="HBUF01338993">
    <property type="protein sequence ID" value="CAG6699353.1"/>
    <property type="molecule type" value="Transcribed_RNA"/>
</dbReference>
<dbReference type="AlphaFoldDB" id="A0A8D8XLH4"/>
<accession>A0A8D8XLH4</accession>
<dbReference type="GO" id="GO:1903189">
    <property type="term" value="P:glyoxal metabolic process"/>
    <property type="evidence" value="ECO:0007669"/>
    <property type="project" value="TreeGrafter"/>
</dbReference>
<dbReference type="GO" id="GO:0051896">
    <property type="term" value="P:regulation of phosphatidylinositol 3-kinase/protein kinase B signal transduction"/>
    <property type="evidence" value="ECO:0007669"/>
    <property type="project" value="UniProtKB-ARBA"/>
</dbReference>
<dbReference type="EMBL" id="HBUF01529417">
    <property type="protein sequence ID" value="CAG6751360.1"/>
    <property type="molecule type" value="Transcribed_RNA"/>
</dbReference>
<evidence type="ECO:0000256" key="1">
    <source>
        <dbReference type="ARBA" id="ARBA00004496"/>
    </source>
</evidence>
<evidence type="ECO:0000259" key="4">
    <source>
        <dbReference type="Pfam" id="PF01965"/>
    </source>
</evidence>
<dbReference type="Pfam" id="PF01965">
    <property type="entry name" value="DJ-1_PfpI"/>
    <property type="match status" value="1"/>
</dbReference>
<dbReference type="EMBL" id="HBUF01529420">
    <property type="protein sequence ID" value="CAG6751363.1"/>
    <property type="molecule type" value="Transcribed_RNA"/>
</dbReference>
<dbReference type="InterPro" id="IPR002818">
    <property type="entry name" value="DJ-1/PfpI"/>
</dbReference>
<sequence length="240" mass="25763">MSHWLEVGFLDMKNVKMRVNGLFVVYIVGLVQHCQSTEQDLKSQSFSSLGHKMAKSALVLIADGSEEMEFVITVDVLRRANINVVAASVNSPGPHIACSRGINIVPDLTLDEAVKKGPYDIIILPGGLKGAETFAKDAHVGKLLQQFEKEGKKVAAICAAPTALKQHGVFKETKLTSYPSFKDEMSAGGYPYSDDNVVVSGNLITSKGPSTAFEFALQIVEELEGAEAASTVAKGLLLPR</sequence>
<reference evidence="5" key="1">
    <citation type="submission" date="2021-05" db="EMBL/GenBank/DDBJ databases">
        <authorList>
            <person name="Alioto T."/>
            <person name="Alioto T."/>
            <person name="Gomez Garrido J."/>
        </authorList>
    </citation>
    <scope>NUCLEOTIDE SEQUENCE</scope>
</reference>
<evidence type="ECO:0000313" key="5">
    <source>
        <dbReference type="EMBL" id="CAG6699379.1"/>
    </source>
</evidence>
<dbReference type="EMBL" id="HBUF01338995">
    <property type="protein sequence ID" value="CAG6699359.1"/>
    <property type="molecule type" value="Transcribed_RNA"/>
</dbReference>
<dbReference type="GO" id="GO:0006979">
    <property type="term" value="P:response to oxidative stress"/>
    <property type="evidence" value="ECO:0007669"/>
    <property type="project" value="UniProtKB-ARBA"/>
</dbReference>
<dbReference type="NCBIfam" id="TIGR01383">
    <property type="entry name" value="not_thiJ"/>
    <property type="match status" value="1"/>
</dbReference>
<dbReference type="EMBL" id="HBUF01338999">
    <property type="protein sequence ID" value="CAG6699371.1"/>
    <property type="molecule type" value="Transcribed_RNA"/>
</dbReference>